<evidence type="ECO:0000313" key="3">
    <source>
        <dbReference type="Proteomes" id="UP000248079"/>
    </source>
</evidence>
<organism evidence="2 3">
    <name type="scientific">Marinifilum breve</name>
    <dbReference type="NCBI Taxonomy" id="2184082"/>
    <lineage>
        <taxon>Bacteria</taxon>
        <taxon>Pseudomonadati</taxon>
        <taxon>Bacteroidota</taxon>
        <taxon>Bacteroidia</taxon>
        <taxon>Marinilabiliales</taxon>
        <taxon>Marinifilaceae</taxon>
    </lineage>
</organism>
<feature type="coiled-coil region" evidence="1">
    <location>
        <begin position="57"/>
        <end position="195"/>
    </location>
</feature>
<evidence type="ECO:0000313" key="2">
    <source>
        <dbReference type="EMBL" id="PXX98764.1"/>
    </source>
</evidence>
<evidence type="ECO:0000256" key="1">
    <source>
        <dbReference type="SAM" id="Coils"/>
    </source>
</evidence>
<dbReference type="AlphaFoldDB" id="A0A2V3ZV06"/>
<comment type="caution">
    <text evidence="2">The sequence shown here is derived from an EMBL/GenBank/DDBJ whole genome shotgun (WGS) entry which is preliminary data.</text>
</comment>
<gene>
    <name evidence="2" type="ORF">DF185_15405</name>
</gene>
<keyword evidence="1" id="KW-0175">Coiled coil</keyword>
<dbReference type="EMBL" id="QFLI01000007">
    <property type="protein sequence ID" value="PXX98764.1"/>
    <property type="molecule type" value="Genomic_DNA"/>
</dbReference>
<accession>A0A2V3ZV06</accession>
<dbReference type="RefSeq" id="WP_110361655.1">
    <property type="nucleotide sequence ID" value="NZ_QFLI01000007.1"/>
</dbReference>
<reference evidence="2 3" key="1">
    <citation type="submission" date="2018-05" db="EMBL/GenBank/DDBJ databases">
        <title>Marinifilum breve JC075T sp. nov., a marine bacterium isolated from Yongle Blue Hole in the South China Sea.</title>
        <authorList>
            <person name="Fu T."/>
        </authorList>
    </citation>
    <scope>NUCLEOTIDE SEQUENCE [LARGE SCALE GENOMIC DNA]</scope>
    <source>
        <strain evidence="2 3">JC075</strain>
    </source>
</reference>
<proteinExistence type="predicted"/>
<dbReference type="Proteomes" id="UP000248079">
    <property type="component" value="Unassembled WGS sequence"/>
</dbReference>
<protein>
    <submittedName>
        <fullName evidence="2">Uncharacterized protein</fullName>
    </submittedName>
</protein>
<sequence>MKIYEKIRPFLFLKRDKKSVHYKNLKDGDKIEIDGKEYVKVRLQLVDSLDMNSAKTIDSLETENNFLAEQNIDLSDNLEELKIKVSLLEQLNHNLVHCNNKEATNVINTNVTIMKLESKIKKLSNLNKSYKNEFKQLAYQNNQLKEKLYKQDYDANHLIPNDHIQKKNKELTKAVELLNKKVTLLEQLNKNLANNKNIKNIKTLNRDNTIIKYKKEITRLNKLSKTYKDQSELQERQNKVLKIKLAKQLIKVKELQQDKHPLASLIE</sequence>
<dbReference type="OrthoDB" id="9841354at2"/>
<name>A0A2V3ZV06_9BACT</name>
<keyword evidence="3" id="KW-1185">Reference proteome</keyword>